<sequence length="431" mass="46920">MHELLPITTVQPSFTSVLTDVEQGTIPYEDIWVSRYDPDPKRESYLSEHGKLRVSLDDHDRNLVKLTRREGSVKIERAPAQDHKHPPRYVLSSRNETSKLYFPAQSYADAFYANQASPHRITAFDIAPNEEKFAMGFLDGSIALCSASNVPPPRDRLSEGEPTIKVDLKERPHKSTVTSLRFFPSSKVLLSTSADFSLHILSANTASEADGIPLQPARTFQAHTRAVTDACIVGVGRTVISASADTTVRVWDVPSRQNTSTVWFNDGGVTSLALPSEDSDTNTAYAATLGGVYRLDLRARAEGEEGDGKEKIIESGASSLALSANLLATGSAKGVVRIFDVRAPGTPLHEWRRGWGTTVSVDSLCFLNASKLVVCTSDGMPYVASLKDGGIKVDAEIVGPDCYPARHARLSSGGALWTAADDGIVRRYDQW</sequence>
<organism evidence="6 7">
    <name type="scientific">Cylindrobasidium torrendii FP15055 ss-10</name>
    <dbReference type="NCBI Taxonomy" id="1314674"/>
    <lineage>
        <taxon>Eukaryota</taxon>
        <taxon>Fungi</taxon>
        <taxon>Dikarya</taxon>
        <taxon>Basidiomycota</taxon>
        <taxon>Agaricomycotina</taxon>
        <taxon>Agaricomycetes</taxon>
        <taxon>Agaricomycetidae</taxon>
        <taxon>Agaricales</taxon>
        <taxon>Marasmiineae</taxon>
        <taxon>Physalacriaceae</taxon>
        <taxon>Cylindrobasidium</taxon>
    </lineage>
</organism>
<comment type="similarity">
    <text evidence="4">Belongs to the WD repeat PAAF1/RPN14 family.</text>
</comment>
<dbReference type="InterPro" id="IPR001680">
    <property type="entry name" value="WD40_rpt"/>
</dbReference>
<proteinExistence type="inferred from homology"/>
<dbReference type="PROSITE" id="PS00678">
    <property type="entry name" value="WD_REPEATS_1"/>
    <property type="match status" value="1"/>
</dbReference>
<dbReference type="EMBL" id="KN880437">
    <property type="protein sequence ID" value="KIY73215.1"/>
    <property type="molecule type" value="Genomic_DNA"/>
</dbReference>
<dbReference type="InterPro" id="IPR051179">
    <property type="entry name" value="WD_repeat_multifunction"/>
</dbReference>
<dbReference type="PANTHER" id="PTHR19857">
    <property type="entry name" value="MITOCHONDRIAL DIVISION PROTEIN 1-RELATED"/>
    <property type="match status" value="1"/>
</dbReference>
<reference evidence="6 7" key="1">
    <citation type="journal article" date="2015" name="Fungal Genet. Biol.">
        <title>Evolution of novel wood decay mechanisms in Agaricales revealed by the genome sequences of Fistulina hepatica and Cylindrobasidium torrendii.</title>
        <authorList>
            <person name="Floudas D."/>
            <person name="Held B.W."/>
            <person name="Riley R."/>
            <person name="Nagy L.G."/>
            <person name="Koehler G."/>
            <person name="Ransdell A.S."/>
            <person name="Younus H."/>
            <person name="Chow J."/>
            <person name="Chiniquy J."/>
            <person name="Lipzen A."/>
            <person name="Tritt A."/>
            <person name="Sun H."/>
            <person name="Haridas S."/>
            <person name="LaButti K."/>
            <person name="Ohm R.A."/>
            <person name="Kues U."/>
            <person name="Blanchette R.A."/>
            <person name="Grigoriev I.V."/>
            <person name="Minto R.E."/>
            <person name="Hibbett D.S."/>
        </authorList>
    </citation>
    <scope>NUCLEOTIDE SEQUENCE [LARGE SCALE GENOMIC DNA]</scope>
    <source>
        <strain evidence="6 7">FP15055 ss-10</strain>
    </source>
</reference>
<feature type="repeat" description="WD" evidence="5">
    <location>
        <begin position="220"/>
        <end position="261"/>
    </location>
</feature>
<protein>
    <submittedName>
        <fullName evidence="6">WD40 repeat-like protein</fullName>
    </submittedName>
</protein>
<evidence type="ECO:0000256" key="2">
    <source>
        <dbReference type="ARBA" id="ARBA00022737"/>
    </source>
</evidence>
<dbReference type="STRING" id="1314674.A0A0D7BSK4"/>
<dbReference type="Pfam" id="PF00400">
    <property type="entry name" value="WD40"/>
    <property type="match status" value="2"/>
</dbReference>
<name>A0A0D7BSK4_9AGAR</name>
<keyword evidence="2" id="KW-0677">Repeat</keyword>
<dbReference type="InterPro" id="IPR015943">
    <property type="entry name" value="WD40/YVTN_repeat-like_dom_sf"/>
</dbReference>
<dbReference type="OrthoDB" id="10257301at2759"/>
<dbReference type="PROSITE" id="PS50082">
    <property type="entry name" value="WD_REPEATS_2"/>
    <property type="match status" value="1"/>
</dbReference>
<dbReference type="PANTHER" id="PTHR19857:SF19">
    <property type="entry name" value="26S PROTEASOME REGULATORY SUBUNIT RPN14"/>
    <property type="match status" value="1"/>
</dbReference>
<evidence type="ECO:0000256" key="4">
    <source>
        <dbReference type="ARBA" id="ARBA00038321"/>
    </source>
</evidence>
<keyword evidence="3" id="KW-0647">Proteasome</keyword>
<evidence type="ECO:0000256" key="5">
    <source>
        <dbReference type="PROSITE-ProRule" id="PRU00221"/>
    </source>
</evidence>
<dbReference type="SMART" id="SM00320">
    <property type="entry name" value="WD40"/>
    <property type="match status" value="6"/>
</dbReference>
<dbReference type="InterPro" id="IPR036322">
    <property type="entry name" value="WD40_repeat_dom_sf"/>
</dbReference>
<evidence type="ECO:0000313" key="7">
    <source>
        <dbReference type="Proteomes" id="UP000054007"/>
    </source>
</evidence>
<dbReference type="Proteomes" id="UP000054007">
    <property type="component" value="Unassembled WGS sequence"/>
</dbReference>
<dbReference type="InterPro" id="IPR019775">
    <property type="entry name" value="WD40_repeat_CS"/>
</dbReference>
<dbReference type="SUPFAM" id="SSF50978">
    <property type="entry name" value="WD40 repeat-like"/>
    <property type="match status" value="1"/>
</dbReference>
<dbReference type="PROSITE" id="PS50294">
    <property type="entry name" value="WD_REPEATS_REGION"/>
    <property type="match status" value="1"/>
</dbReference>
<dbReference type="Gene3D" id="2.130.10.10">
    <property type="entry name" value="YVTN repeat-like/Quinoprotein amine dehydrogenase"/>
    <property type="match status" value="2"/>
</dbReference>
<evidence type="ECO:0000256" key="3">
    <source>
        <dbReference type="ARBA" id="ARBA00022942"/>
    </source>
</evidence>
<dbReference type="AlphaFoldDB" id="A0A0D7BSK4"/>
<evidence type="ECO:0000256" key="1">
    <source>
        <dbReference type="ARBA" id="ARBA00022574"/>
    </source>
</evidence>
<accession>A0A0D7BSK4</accession>
<keyword evidence="7" id="KW-1185">Reference proteome</keyword>
<evidence type="ECO:0000313" key="6">
    <source>
        <dbReference type="EMBL" id="KIY73215.1"/>
    </source>
</evidence>
<gene>
    <name evidence="6" type="ORF">CYLTODRAFT_387242</name>
</gene>
<dbReference type="GO" id="GO:0000502">
    <property type="term" value="C:proteasome complex"/>
    <property type="evidence" value="ECO:0007669"/>
    <property type="project" value="UniProtKB-KW"/>
</dbReference>
<keyword evidence="1 5" id="KW-0853">WD repeat</keyword>